<gene>
    <name evidence="2" type="ORF">AMS68_001437</name>
</gene>
<feature type="compositionally biased region" description="Basic residues" evidence="1">
    <location>
        <begin position="122"/>
        <end position="131"/>
    </location>
</feature>
<evidence type="ECO:0000313" key="3">
    <source>
        <dbReference type="Proteomes" id="UP000503462"/>
    </source>
</evidence>
<proteinExistence type="predicted"/>
<keyword evidence="3" id="KW-1185">Reference proteome</keyword>
<dbReference type="EMBL" id="CP051139">
    <property type="protein sequence ID" value="QIW95919.1"/>
    <property type="molecule type" value="Genomic_DNA"/>
</dbReference>
<accession>A0A6H0XN51</accession>
<dbReference type="Proteomes" id="UP000503462">
    <property type="component" value="Chromosome 1"/>
</dbReference>
<evidence type="ECO:0000313" key="2">
    <source>
        <dbReference type="EMBL" id="QIW95919.1"/>
    </source>
</evidence>
<evidence type="ECO:0000256" key="1">
    <source>
        <dbReference type="SAM" id="MobiDB-lite"/>
    </source>
</evidence>
<organism evidence="2 3">
    <name type="scientific">Peltaster fructicola</name>
    <dbReference type="NCBI Taxonomy" id="286661"/>
    <lineage>
        <taxon>Eukaryota</taxon>
        <taxon>Fungi</taxon>
        <taxon>Dikarya</taxon>
        <taxon>Ascomycota</taxon>
        <taxon>Pezizomycotina</taxon>
        <taxon>Dothideomycetes</taxon>
        <taxon>Dothideomycetes incertae sedis</taxon>
        <taxon>Peltaster</taxon>
    </lineage>
</organism>
<name>A0A6H0XN51_9PEZI</name>
<feature type="region of interest" description="Disordered" evidence="1">
    <location>
        <begin position="114"/>
        <end position="147"/>
    </location>
</feature>
<feature type="region of interest" description="Disordered" evidence="1">
    <location>
        <begin position="25"/>
        <end position="55"/>
    </location>
</feature>
<dbReference type="AlphaFoldDB" id="A0A6H0XN51"/>
<reference evidence="2 3" key="1">
    <citation type="journal article" date="2016" name="Sci. Rep.">
        <title>Peltaster fructicola genome reveals evolution from an invasive phytopathogen to an ectophytic parasite.</title>
        <authorList>
            <person name="Xu C."/>
            <person name="Chen H."/>
            <person name="Gleason M.L."/>
            <person name="Xu J.R."/>
            <person name="Liu H."/>
            <person name="Zhang R."/>
            <person name="Sun G."/>
        </authorList>
    </citation>
    <scope>NUCLEOTIDE SEQUENCE [LARGE SCALE GENOMIC DNA]</scope>
    <source>
        <strain evidence="2 3">LNHT1506</strain>
    </source>
</reference>
<sequence length="147" mass="16385">MAAYNTVNVSVGKVVGFIYGAAPTRAHTGAPTATREPALPQPTEEKEPAQPQPGEFVAYSIETARTPQPARHSNVHAFLRAAMGDEAYQYFPVNEALTMAIDDLETRIRDLQERVSRQECRSRRKPTHRTKAAQEEGRSRRRQGTPL</sequence>
<protein>
    <submittedName>
        <fullName evidence="2">Uncharacterized protein</fullName>
    </submittedName>
</protein>